<accession>A0A9Y1FMI8</accession>
<keyword evidence="1" id="KW-1133">Transmembrane helix</keyword>
<feature type="transmembrane region" description="Helical" evidence="1">
    <location>
        <begin position="12"/>
        <end position="34"/>
    </location>
</feature>
<evidence type="ECO:0000313" key="2">
    <source>
        <dbReference type="EMBL" id="UJG42747.1"/>
    </source>
</evidence>
<dbReference type="AlphaFoldDB" id="A0A9Y1FMI8"/>
<keyword evidence="1" id="KW-0812">Transmembrane</keyword>
<evidence type="ECO:0000256" key="1">
    <source>
        <dbReference type="SAM" id="Phobius"/>
    </source>
</evidence>
<name>A0A9Y1FMI8_9ARCH</name>
<keyword evidence="1" id="KW-0472">Membrane</keyword>
<reference evidence="2" key="1">
    <citation type="journal article" date="2022" name="Nat. Microbiol.">
        <title>Unique mobile elements and scalable gene flow at the prokaryote-eukaryote boundary revealed by circularized Asgard archaea genomes.</title>
        <authorList>
            <person name="Wu F."/>
            <person name="Speth D.R."/>
            <person name="Philosof A."/>
            <person name="Cremiere A."/>
            <person name="Narayanan A."/>
            <person name="Barco R.A."/>
            <person name="Connon S.A."/>
            <person name="Amend J.P."/>
            <person name="Antoshechkin I.A."/>
            <person name="Orphan V.J."/>
        </authorList>
    </citation>
    <scope>NUCLEOTIDE SEQUENCE</scope>
    <source>
        <strain evidence="2">PR6</strain>
    </source>
</reference>
<dbReference type="Proteomes" id="UP001200513">
    <property type="component" value="Chromosome"/>
</dbReference>
<protein>
    <submittedName>
        <fullName evidence="2">Uncharacterized protein</fullName>
    </submittedName>
</protein>
<proteinExistence type="predicted"/>
<organism evidence="2">
    <name type="scientific">Candidatus Heimdallarchaeum endolithica</name>
    <dbReference type="NCBI Taxonomy" id="2876572"/>
    <lineage>
        <taxon>Archaea</taxon>
        <taxon>Promethearchaeati</taxon>
        <taxon>Candidatus Heimdallarchaeota</taxon>
        <taxon>Candidatus Heimdallarchaeia (ex Rinke et al. 2021) (nom. nud.)</taxon>
        <taxon>Candidatus Heimdallarchaeales</taxon>
        <taxon>Candidatus Heimdallarchaeaceae</taxon>
        <taxon>Candidatus Heimdallarchaeum</taxon>
    </lineage>
</organism>
<gene>
    <name evidence="2" type="ORF">K9W46_10205</name>
</gene>
<feature type="transmembrane region" description="Helical" evidence="1">
    <location>
        <begin position="937"/>
        <end position="960"/>
    </location>
</feature>
<dbReference type="EMBL" id="CP084167">
    <property type="protein sequence ID" value="UJG42747.1"/>
    <property type="molecule type" value="Genomic_DNA"/>
</dbReference>
<sequence length="970" mass="109396">MKLKSNPLTHPLVIIIIVIIMFNQFVAFSVLNLLNEHSESISVSSNHTRTVIPETQTTYLGTNISPTQTVSSNSSVVHLKNSAYLDKTTNIDYNETTSNFAPEIGLNGSYKSEIKHLNISEQETGMTLPEEGDYFLVGNVSNLKTNIIQNSGAETTEDFYANNSDHTGIQLQRALANNSFFGNYSWKIYANNTTSLKYSTYMKDLLVFGRNIILSYDYKFDSNSSIQNVINSTVIFDFTFDTCRVAIYNWVYSNVGLEQVGQNDTSGDYDTFKFVRNTTWDDNWNSLSLNLSAILSDFSSNIPSQLEGFSVFVISPEQSESSFFFDNLKIESRPLAEEIELKLNETSVNSINDLVGSFSIQVHVEEKTNVNLTISLNSSYPIEGEFSLQAIGNITLSSKKRLLLVPPEKILFNISIDNIIAGIFGVIVVVPLNWTLVDYNTQYVTSIFVNEFEDSNQYRLLICNITSLIMIFSIQNNVRSVTLSSSSIFETLEVEFNFTFNSLLIESDLFWIGSVSGGAVVDIQNNTLEYCFPSVIPRGEYSITFLNLNSTIFYYTCNINLTRYASDVTIVDNLSLPQYGSTPIHFSYYGLEKNISIVNSSIYIFLDDTKIYSFSNVTETDFIISMFYSNLGAHTVKIIAFSAFHASVIKTVSIISYENPLNIDLDYFSSNDRYYSINLNVSSDGFPVAFAPLKYYVGNISSSGSIFSGITNEMGFFQNKILIPLTVLSINITLEIMRYSSIIKTKTFTITNQILQVNANKTDDELLLGNNVTFSYWIKYSTQNDRWFLPKVNDVPLILDAYINTGLFIIPVTWDNTSFYWQIKANSSIYSHKLVIICKGPQLNVKSYISDNEIQFQLNIYASYLYKNASILLYSNSNVSLNSFNWKLTNSNGVEITDKYEIVIFHSYVKINGIELAEGTYLLLNLIGVNNSFNNRALLISFAIGSFAISSISFVGIKFYKKRKSLSIEL</sequence>